<protein>
    <submittedName>
        <fullName evidence="1">Uncharacterized protein</fullName>
    </submittedName>
</protein>
<dbReference type="EMBL" id="RBNL01004487">
    <property type="protein sequence ID" value="RML31003.1"/>
    <property type="molecule type" value="Genomic_DNA"/>
</dbReference>
<sequence length="255" mass="27091">MIMKPNISPERWASDIARLNPSEQEAVRIGAISSIIGKIGNDAAAMPDITKYLRSPNGRAKIAAILPDDAARQRWENSLNHEIEVSRLSGRALGNSATARRQAEIDEANGVMSDLVAIGFSASSGTGLMHTLLRSLPRAAGARINERSQRVLANALTSKDGLDALTGVLPRAVVGRNVPAVASIAAGQDGSTDAARRASQRQNEIQAATAGYYQTQGAANQALRQARIRNEYEAFKVPGTGAWSIRAKEQSAPSI</sequence>
<accession>A0A3M2UVP6</accession>
<dbReference type="Proteomes" id="UP000282378">
    <property type="component" value="Unassembled WGS sequence"/>
</dbReference>
<evidence type="ECO:0000313" key="1">
    <source>
        <dbReference type="EMBL" id="RML31003.1"/>
    </source>
</evidence>
<reference evidence="1 2" key="1">
    <citation type="submission" date="2018-08" db="EMBL/GenBank/DDBJ databases">
        <title>Recombination of ecologically and evolutionarily significant loci maintains genetic cohesion in the Pseudomonas syringae species complex.</title>
        <authorList>
            <person name="Dillon M."/>
            <person name="Thakur S."/>
            <person name="Almeida R.N.D."/>
            <person name="Weir B.S."/>
            <person name="Guttman D.S."/>
        </authorList>
    </citation>
    <scope>NUCLEOTIDE SEQUENCE [LARGE SCALE GENOMIC DNA]</scope>
    <source>
        <strain evidence="1 2">88_10</strain>
    </source>
</reference>
<name>A0A3M2UVP6_PSEYM</name>
<proteinExistence type="predicted"/>
<dbReference type="AlphaFoldDB" id="A0A3M2UVP6"/>
<organism evidence="1 2">
    <name type="scientific">Pseudomonas syringae pv. maculicola</name>
    <dbReference type="NCBI Taxonomy" id="59511"/>
    <lineage>
        <taxon>Bacteria</taxon>
        <taxon>Pseudomonadati</taxon>
        <taxon>Pseudomonadota</taxon>
        <taxon>Gammaproteobacteria</taxon>
        <taxon>Pseudomonadales</taxon>
        <taxon>Pseudomonadaceae</taxon>
        <taxon>Pseudomonas</taxon>
    </lineage>
</organism>
<gene>
    <name evidence="1" type="ORF">APX70_06227</name>
</gene>
<comment type="caution">
    <text evidence="1">The sequence shown here is derived from an EMBL/GenBank/DDBJ whole genome shotgun (WGS) entry which is preliminary data.</text>
</comment>
<evidence type="ECO:0000313" key="2">
    <source>
        <dbReference type="Proteomes" id="UP000282378"/>
    </source>
</evidence>